<name>A0ABX7NKT0_9BACT</name>
<dbReference type="Proteomes" id="UP000663090">
    <property type="component" value="Chromosome"/>
</dbReference>
<organism evidence="3 4">
    <name type="scientific">Myxococcus landrumensis</name>
    <dbReference type="NCBI Taxonomy" id="2813577"/>
    <lineage>
        <taxon>Bacteria</taxon>
        <taxon>Pseudomonadati</taxon>
        <taxon>Myxococcota</taxon>
        <taxon>Myxococcia</taxon>
        <taxon>Myxococcales</taxon>
        <taxon>Cystobacterineae</taxon>
        <taxon>Myxococcaceae</taxon>
        <taxon>Myxococcus</taxon>
    </lineage>
</organism>
<evidence type="ECO:0000259" key="2">
    <source>
        <dbReference type="PROSITE" id="PS51186"/>
    </source>
</evidence>
<keyword evidence="4" id="KW-1185">Reference proteome</keyword>
<reference evidence="3 4" key="1">
    <citation type="submission" date="2021-02" db="EMBL/GenBank/DDBJ databases">
        <title>De Novo genome assembly of isolated myxobacteria.</title>
        <authorList>
            <person name="Stevens D.C."/>
        </authorList>
    </citation>
    <scope>NUCLEOTIDE SEQUENCE [LARGE SCALE GENOMIC DNA]</scope>
    <source>
        <strain evidence="3 4">SCHIC003</strain>
    </source>
</reference>
<dbReference type="PANTHER" id="PTHR42791">
    <property type="entry name" value="GNAT FAMILY ACETYLTRANSFERASE"/>
    <property type="match status" value="1"/>
</dbReference>
<proteinExistence type="predicted"/>
<dbReference type="PROSITE" id="PS51186">
    <property type="entry name" value="GNAT"/>
    <property type="match status" value="1"/>
</dbReference>
<dbReference type="Gene3D" id="3.40.630.30">
    <property type="match status" value="1"/>
</dbReference>
<dbReference type="Pfam" id="PF00583">
    <property type="entry name" value="Acetyltransf_1"/>
    <property type="match status" value="1"/>
</dbReference>
<dbReference type="CDD" id="cd04301">
    <property type="entry name" value="NAT_SF"/>
    <property type="match status" value="1"/>
</dbReference>
<dbReference type="PANTHER" id="PTHR42791:SF1">
    <property type="entry name" value="N-ACETYLTRANSFERASE DOMAIN-CONTAINING PROTEIN"/>
    <property type="match status" value="1"/>
</dbReference>
<feature type="region of interest" description="Disordered" evidence="1">
    <location>
        <begin position="202"/>
        <end position="225"/>
    </location>
</feature>
<evidence type="ECO:0000313" key="4">
    <source>
        <dbReference type="Proteomes" id="UP000663090"/>
    </source>
</evidence>
<dbReference type="SUPFAM" id="SSF55729">
    <property type="entry name" value="Acyl-CoA N-acyltransferases (Nat)"/>
    <property type="match status" value="1"/>
</dbReference>
<dbReference type="RefSeq" id="WP_206719613.1">
    <property type="nucleotide sequence ID" value="NZ_CP071091.1"/>
</dbReference>
<dbReference type="InterPro" id="IPR016181">
    <property type="entry name" value="Acyl_CoA_acyltransferase"/>
</dbReference>
<feature type="domain" description="N-acetyltransferase" evidence="2">
    <location>
        <begin position="3"/>
        <end position="205"/>
    </location>
</feature>
<protein>
    <submittedName>
        <fullName evidence="3">GNAT family N-acetyltransferase</fullName>
    </submittedName>
</protein>
<dbReference type="EMBL" id="CP071091">
    <property type="protein sequence ID" value="QSQ18001.1"/>
    <property type="molecule type" value="Genomic_DNA"/>
</dbReference>
<dbReference type="InterPro" id="IPR000182">
    <property type="entry name" value="GNAT_dom"/>
</dbReference>
<evidence type="ECO:0000313" key="3">
    <source>
        <dbReference type="EMBL" id="QSQ18001.1"/>
    </source>
</evidence>
<dbReference type="InterPro" id="IPR052523">
    <property type="entry name" value="Trichothecene_AcTrans"/>
</dbReference>
<sequence length="225" mass="25057">MTVNVQDFEPALMNQVGPLCARAFDDYPFLAELFPGSSEKRAQVSSAFYIGCVKDSLKHGVVHVTVEDGRLTGLASWLRPGCYPPSLRRQAVYLPTLWAGLRHFPGRARLALQALARLDRYHPPTPPHWYLDVIAVDPAYQGRGLGARLMRAGLELAEQTRAPCFLETAKASNRDWYQGFGFELQRTEPCFDGGPPQWFMWRPSSSSGAGHPGTSETPEPRLRSV</sequence>
<gene>
    <name evidence="3" type="ORF">JY572_19125</name>
</gene>
<accession>A0ABX7NKT0</accession>
<evidence type="ECO:0000256" key="1">
    <source>
        <dbReference type="SAM" id="MobiDB-lite"/>
    </source>
</evidence>